<reference evidence="1" key="1">
    <citation type="journal article" date="2015" name="Nature">
        <title>Complex archaea that bridge the gap between prokaryotes and eukaryotes.</title>
        <authorList>
            <person name="Spang A."/>
            <person name="Saw J.H."/>
            <person name="Jorgensen S.L."/>
            <person name="Zaremba-Niedzwiedzka K."/>
            <person name="Martijn J."/>
            <person name="Lind A.E."/>
            <person name="van Eijk R."/>
            <person name="Schleper C."/>
            <person name="Guy L."/>
            <person name="Ettema T.J."/>
        </authorList>
    </citation>
    <scope>NUCLEOTIDE SEQUENCE</scope>
</reference>
<name>A0A0F9HGB9_9ZZZZ</name>
<accession>A0A0F9HGB9</accession>
<dbReference type="EMBL" id="LAZR01024740">
    <property type="protein sequence ID" value="KKL74157.1"/>
    <property type="molecule type" value="Genomic_DNA"/>
</dbReference>
<evidence type="ECO:0000313" key="1">
    <source>
        <dbReference type="EMBL" id="KKL74157.1"/>
    </source>
</evidence>
<comment type="caution">
    <text evidence="1">The sequence shown here is derived from an EMBL/GenBank/DDBJ whole genome shotgun (WGS) entry which is preliminary data.</text>
</comment>
<gene>
    <name evidence="1" type="ORF">LCGC14_2067730</name>
</gene>
<proteinExistence type="predicted"/>
<feature type="non-terminal residue" evidence="1">
    <location>
        <position position="145"/>
    </location>
</feature>
<organism evidence="1">
    <name type="scientific">marine sediment metagenome</name>
    <dbReference type="NCBI Taxonomy" id="412755"/>
    <lineage>
        <taxon>unclassified sequences</taxon>
        <taxon>metagenomes</taxon>
        <taxon>ecological metagenomes</taxon>
    </lineage>
</organism>
<dbReference type="AlphaFoldDB" id="A0A0F9HGB9"/>
<sequence>MKKISIPKTIWLCLLVFGALYFSFAGQGDANRTIYKNRLMPPHLFESALNLRAAQEFTSPGTWYRDPGVEFVLALVAAGGGGSAGAVDGGTRGSSGSGGGVQIDIVDVRGASSETVTIGSGGAGGTYANGAGAAGGASSFGALLT</sequence>
<protein>
    <submittedName>
        <fullName evidence="1">Uncharacterized protein</fullName>
    </submittedName>
</protein>